<dbReference type="OrthoDB" id="5969816at2759"/>
<dbReference type="InterPro" id="IPR037448">
    <property type="entry name" value="Zig-8"/>
</dbReference>
<dbReference type="Gene3D" id="2.60.40.10">
    <property type="entry name" value="Immunoglobulins"/>
    <property type="match status" value="1"/>
</dbReference>
<dbReference type="InterPro" id="IPR007110">
    <property type="entry name" value="Ig-like_dom"/>
</dbReference>
<dbReference type="Pfam" id="PF13927">
    <property type="entry name" value="Ig_3"/>
    <property type="match status" value="1"/>
</dbReference>
<dbReference type="PANTHER" id="PTHR23279">
    <property type="entry name" value="DEFECTIVE PROBOSCIS EXTENSION RESPONSE DPR -RELATED"/>
    <property type="match status" value="1"/>
</dbReference>
<dbReference type="GO" id="GO:0032589">
    <property type="term" value="C:neuron projection membrane"/>
    <property type="evidence" value="ECO:0007669"/>
    <property type="project" value="TreeGrafter"/>
</dbReference>
<dbReference type="SUPFAM" id="SSF48726">
    <property type="entry name" value="Immunoglobulin"/>
    <property type="match status" value="1"/>
</dbReference>
<dbReference type="SMART" id="SM00409">
    <property type="entry name" value="IG"/>
    <property type="match status" value="1"/>
</dbReference>
<name>A0A6J1PL16_9HYME</name>
<protein>
    <submittedName>
        <fullName evidence="3">Carcinoembryonic antigen-related cell adhesion molecule 1-like</fullName>
    </submittedName>
</protein>
<dbReference type="AlphaFoldDB" id="A0A6J1PL16"/>
<proteinExistence type="predicted"/>
<gene>
    <name evidence="3" type="primary">LOC112453359</name>
</gene>
<reference evidence="3" key="1">
    <citation type="submission" date="2025-08" db="UniProtKB">
        <authorList>
            <consortium name="RefSeq"/>
        </authorList>
    </citation>
    <scope>IDENTIFICATION</scope>
    <source>
        <tissue evidence="3">Whole body</tissue>
    </source>
</reference>
<dbReference type="InterPro" id="IPR036179">
    <property type="entry name" value="Ig-like_dom_sf"/>
</dbReference>
<dbReference type="SMART" id="SM00408">
    <property type="entry name" value="IGc2"/>
    <property type="match status" value="1"/>
</dbReference>
<dbReference type="FunFam" id="2.60.40.10:FF:000533">
    <property type="entry name" value="Uncharacterized protein, isoform A"/>
    <property type="match status" value="1"/>
</dbReference>
<dbReference type="InterPro" id="IPR003598">
    <property type="entry name" value="Ig_sub2"/>
</dbReference>
<dbReference type="InterPro" id="IPR013783">
    <property type="entry name" value="Ig-like_fold"/>
</dbReference>
<accession>A0A6J1PL16</accession>
<feature type="non-terminal residue" evidence="3">
    <location>
        <position position="1"/>
    </location>
</feature>
<feature type="domain" description="Ig-like" evidence="1">
    <location>
        <begin position="1"/>
        <end position="94"/>
    </location>
</feature>
<organism evidence="2 3">
    <name type="scientific">Temnothorax curvispinosus</name>
    <dbReference type="NCBI Taxonomy" id="300111"/>
    <lineage>
        <taxon>Eukaryota</taxon>
        <taxon>Metazoa</taxon>
        <taxon>Ecdysozoa</taxon>
        <taxon>Arthropoda</taxon>
        <taxon>Hexapoda</taxon>
        <taxon>Insecta</taxon>
        <taxon>Pterygota</taxon>
        <taxon>Neoptera</taxon>
        <taxon>Endopterygota</taxon>
        <taxon>Hymenoptera</taxon>
        <taxon>Apocrita</taxon>
        <taxon>Aculeata</taxon>
        <taxon>Formicoidea</taxon>
        <taxon>Formicidae</taxon>
        <taxon>Myrmicinae</taxon>
        <taxon>Temnothorax</taxon>
    </lineage>
</organism>
<sequence length="148" mass="16005">PTATILGGPELYVGAGSTINLTCAIRFSSEPPAFIFWYYNEKVLSYDSPRGGVSVITEKGGDVTTSWLLIQTAQPSDSGEYSCKPSNANTASIRVHVLNGESLLLRGTPEPRAPFLSTRFYERRETTAAKCHVFSVQLAISSSAEVAR</sequence>
<dbReference type="RefSeq" id="XP_024869855.1">
    <property type="nucleotide sequence ID" value="XM_025014087.1"/>
</dbReference>
<dbReference type="GeneID" id="112453359"/>
<dbReference type="Proteomes" id="UP000504618">
    <property type="component" value="Unplaced"/>
</dbReference>
<dbReference type="PANTHER" id="PTHR23279:SF46">
    <property type="entry name" value="DEFECTIVE PROBOSCIS EXTENSION RESPONSE 10, ISOFORM A-RELATED"/>
    <property type="match status" value="1"/>
</dbReference>
<evidence type="ECO:0000259" key="1">
    <source>
        <dbReference type="PROSITE" id="PS50835"/>
    </source>
</evidence>
<keyword evidence="2" id="KW-1185">Reference proteome</keyword>
<dbReference type="InterPro" id="IPR003599">
    <property type="entry name" value="Ig_sub"/>
</dbReference>
<evidence type="ECO:0000313" key="2">
    <source>
        <dbReference type="Proteomes" id="UP000504618"/>
    </source>
</evidence>
<dbReference type="GO" id="GO:0050808">
    <property type="term" value="P:synapse organization"/>
    <property type="evidence" value="ECO:0007669"/>
    <property type="project" value="TreeGrafter"/>
</dbReference>
<evidence type="ECO:0000313" key="3">
    <source>
        <dbReference type="RefSeq" id="XP_024869855.1"/>
    </source>
</evidence>
<dbReference type="PROSITE" id="PS50835">
    <property type="entry name" value="IG_LIKE"/>
    <property type="match status" value="1"/>
</dbReference>